<proteinExistence type="predicted"/>
<sequence>MRPADRAWLALVAGVVAYEVLAPRGELLSEGMDRYLAGRWAWPTRAAVVVTAAHLLNVLPDRVDPIHRLGKLMVPRRSFDLRTRRLKAGCSSD</sequence>
<gene>
    <name evidence="1" type="ORF">SEA_MITTI_37</name>
</gene>
<dbReference type="EMBL" id="KY087992">
    <property type="protein sequence ID" value="APD19170.1"/>
    <property type="molecule type" value="Genomic_DNA"/>
</dbReference>
<protein>
    <submittedName>
        <fullName evidence="1">Uncharacterized protein</fullName>
    </submittedName>
</protein>
<evidence type="ECO:0000313" key="2">
    <source>
        <dbReference type="Proteomes" id="UP000224050"/>
    </source>
</evidence>
<name>A0A1J0MDC4_9CAUD</name>
<dbReference type="Pfam" id="PF24202">
    <property type="entry name" value="DUF7427"/>
    <property type="match status" value="1"/>
</dbReference>
<reference evidence="2" key="1">
    <citation type="submission" date="2016-11" db="EMBL/GenBank/DDBJ databases">
        <authorList>
            <person name="Jaros S."/>
            <person name="Januszkiewicz K."/>
            <person name="Wedrychowicz H."/>
        </authorList>
    </citation>
    <scope>NUCLEOTIDE SEQUENCE [LARGE SCALE GENOMIC DNA]</scope>
</reference>
<evidence type="ECO:0000313" key="1">
    <source>
        <dbReference type="EMBL" id="APD19170.1"/>
    </source>
</evidence>
<dbReference type="InterPro" id="IPR055850">
    <property type="entry name" value="DUF7427"/>
</dbReference>
<accession>A0A1J0MDC4</accession>
<dbReference type="Proteomes" id="UP000224050">
    <property type="component" value="Segment"/>
</dbReference>
<organism evidence="1 2">
    <name type="scientific">Mycobacterium phage Mitti</name>
    <dbReference type="NCBI Taxonomy" id="1917488"/>
    <lineage>
        <taxon>Viruses</taxon>
        <taxon>Duplodnaviria</taxon>
        <taxon>Heunggongvirae</taxon>
        <taxon>Uroviricota</taxon>
        <taxon>Caudoviricetes</taxon>
        <taxon>Weiservirinae</taxon>
        <taxon>Fionnbharthvirus</taxon>
        <taxon>Fionnbharthvirus fionnbharth</taxon>
    </lineage>
</organism>